<organism evidence="2 3">
    <name type="scientific">Brassica napus</name>
    <name type="common">Rape</name>
    <dbReference type="NCBI Taxonomy" id="3708"/>
    <lineage>
        <taxon>Eukaryota</taxon>
        <taxon>Viridiplantae</taxon>
        <taxon>Streptophyta</taxon>
        <taxon>Embryophyta</taxon>
        <taxon>Tracheophyta</taxon>
        <taxon>Spermatophyta</taxon>
        <taxon>Magnoliopsida</taxon>
        <taxon>eudicotyledons</taxon>
        <taxon>Gunneridae</taxon>
        <taxon>Pentapetalae</taxon>
        <taxon>rosids</taxon>
        <taxon>malvids</taxon>
        <taxon>Brassicales</taxon>
        <taxon>Brassicaceae</taxon>
        <taxon>Brassiceae</taxon>
        <taxon>Brassica</taxon>
    </lineage>
</organism>
<keyword evidence="1" id="KW-1133">Transmembrane helix</keyword>
<feature type="transmembrane region" description="Helical" evidence="1">
    <location>
        <begin position="186"/>
        <end position="207"/>
    </location>
</feature>
<name>A0ABQ7ZS97_BRANA</name>
<keyword evidence="3" id="KW-1185">Reference proteome</keyword>
<dbReference type="PANTHER" id="PTHR35552:SF1">
    <property type="entry name" value="MEDIATOR OF RNA POLYMERASE II TRANSCRIPTION SUBUNIT 8"/>
    <property type="match status" value="1"/>
</dbReference>
<dbReference type="InterPro" id="IPR038795">
    <property type="entry name" value="MED8_plant"/>
</dbReference>
<gene>
    <name evidence="2" type="ORF">HID58_059185</name>
</gene>
<reference evidence="2 3" key="1">
    <citation type="submission" date="2021-05" db="EMBL/GenBank/DDBJ databases">
        <title>Genome Assembly of Synthetic Allotetraploid Brassica napus Reveals Homoeologous Exchanges between Subgenomes.</title>
        <authorList>
            <person name="Davis J.T."/>
        </authorList>
    </citation>
    <scope>NUCLEOTIDE SEQUENCE [LARGE SCALE GENOMIC DNA]</scope>
    <source>
        <strain evidence="3">cv. Da-Ae</strain>
        <tissue evidence="2">Seedling</tissue>
    </source>
</reference>
<protein>
    <submittedName>
        <fullName evidence="2">Uncharacterized protein</fullName>
    </submittedName>
</protein>
<keyword evidence="1" id="KW-0472">Membrane</keyword>
<keyword evidence="1" id="KW-0812">Transmembrane</keyword>
<evidence type="ECO:0000256" key="1">
    <source>
        <dbReference type="SAM" id="Phobius"/>
    </source>
</evidence>
<evidence type="ECO:0000313" key="3">
    <source>
        <dbReference type="Proteomes" id="UP000824890"/>
    </source>
</evidence>
<feature type="non-terminal residue" evidence="2">
    <location>
        <position position="1"/>
    </location>
</feature>
<evidence type="ECO:0000313" key="2">
    <source>
        <dbReference type="EMBL" id="KAH0883089.1"/>
    </source>
</evidence>
<comment type="caution">
    <text evidence="2">The sequence shown here is derived from an EMBL/GenBank/DDBJ whole genome shotgun (WGS) entry which is preliminary data.</text>
</comment>
<dbReference type="Proteomes" id="UP000824890">
    <property type="component" value="Unassembled WGS sequence"/>
</dbReference>
<dbReference type="EMBL" id="JAGKQM010000014">
    <property type="protein sequence ID" value="KAH0883089.1"/>
    <property type="molecule type" value="Genomic_DNA"/>
</dbReference>
<sequence length="229" mass="25737">SSFFLTYLVYLAWNVEFQIPTFIEEGLSIQYHPHPAYQALTDPVSRENFERYGSSRWSIRWHIIALDCRSKAACELSLDPKNMKQEQAKVLEAASCHSEDGAVDTGPTLVLNGLQDILGQYSMVNLELFNIVEEVKKVSKAFVVLLVNAENAQSWDRVKKSCFTGRLVMEGTNTSPRVSGGINAEGWAIIGSVITVIVLIVIWRVIVYGCKKRWEISPRVVPVAEVEMN</sequence>
<proteinExistence type="predicted"/>
<accession>A0ABQ7ZS97</accession>
<dbReference type="PANTHER" id="PTHR35552">
    <property type="entry name" value="MEDIATOR OF RNA POLYMERASE II TRANSCRIPTION SUBUNIT 8"/>
    <property type="match status" value="1"/>
</dbReference>